<reference evidence="1" key="1">
    <citation type="journal article" date="2015" name="Nature">
        <title>Complex archaea that bridge the gap between prokaryotes and eukaryotes.</title>
        <authorList>
            <person name="Spang A."/>
            <person name="Saw J.H."/>
            <person name="Jorgensen S.L."/>
            <person name="Zaremba-Niedzwiedzka K."/>
            <person name="Martijn J."/>
            <person name="Lind A.E."/>
            <person name="van Eijk R."/>
            <person name="Schleper C."/>
            <person name="Guy L."/>
            <person name="Ettema T.J."/>
        </authorList>
    </citation>
    <scope>NUCLEOTIDE SEQUENCE</scope>
</reference>
<name>A0A0F9SZC9_9ZZZZ</name>
<organism evidence="1">
    <name type="scientific">marine sediment metagenome</name>
    <dbReference type="NCBI Taxonomy" id="412755"/>
    <lineage>
        <taxon>unclassified sequences</taxon>
        <taxon>metagenomes</taxon>
        <taxon>ecological metagenomes</taxon>
    </lineage>
</organism>
<protein>
    <submittedName>
        <fullName evidence="1">Uncharacterized protein</fullName>
    </submittedName>
</protein>
<comment type="caution">
    <text evidence="1">The sequence shown here is derived from an EMBL/GenBank/DDBJ whole genome shotgun (WGS) entry which is preliminary data.</text>
</comment>
<accession>A0A0F9SZC9</accession>
<gene>
    <name evidence="1" type="ORF">LCGC14_0791980</name>
</gene>
<sequence>MYKNHTLLYSILYTYDKMKLKITDIEKISRTKCMIKGCKNKSYAMVKQMFLCEEHFRKRVPEKSPSYMRRWGKF</sequence>
<proteinExistence type="predicted"/>
<dbReference type="AlphaFoldDB" id="A0A0F9SZC9"/>
<evidence type="ECO:0000313" key="1">
    <source>
        <dbReference type="EMBL" id="KKN34608.1"/>
    </source>
</evidence>
<dbReference type="EMBL" id="LAZR01002095">
    <property type="protein sequence ID" value="KKN34608.1"/>
    <property type="molecule type" value="Genomic_DNA"/>
</dbReference>